<gene>
    <name evidence="2" type="ORF">ERS852476_00715</name>
</gene>
<evidence type="ECO:0000313" key="3">
    <source>
        <dbReference type="Proteomes" id="UP000095645"/>
    </source>
</evidence>
<reference evidence="2 3" key="1">
    <citation type="submission" date="2015-09" db="EMBL/GenBank/DDBJ databases">
        <authorList>
            <consortium name="Pathogen Informatics"/>
        </authorList>
    </citation>
    <scope>NUCLEOTIDE SEQUENCE [LARGE SCALE GENOMIC DNA]</scope>
    <source>
        <strain evidence="2 3">2789STDY5834861</strain>
    </source>
</reference>
<proteinExistence type="predicted"/>
<dbReference type="EMBL" id="CYZP01000004">
    <property type="protein sequence ID" value="CUN64952.1"/>
    <property type="molecule type" value="Genomic_DNA"/>
</dbReference>
<dbReference type="AlphaFoldDB" id="A0A173YLH4"/>
<dbReference type="InterPro" id="IPR018631">
    <property type="entry name" value="AAA-ATPase-like_dom"/>
</dbReference>
<dbReference type="Proteomes" id="UP000095645">
    <property type="component" value="Unassembled WGS sequence"/>
</dbReference>
<protein>
    <submittedName>
        <fullName evidence="2">Predicted AAA-ATPase</fullName>
    </submittedName>
</protein>
<dbReference type="Pfam" id="PF09820">
    <property type="entry name" value="AAA-ATPase_like"/>
    <property type="match status" value="1"/>
</dbReference>
<feature type="domain" description="AAA-ATPase-like" evidence="1">
    <location>
        <begin position="18"/>
        <end position="64"/>
    </location>
</feature>
<evidence type="ECO:0000259" key="1">
    <source>
        <dbReference type="Pfam" id="PF09820"/>
    </source>
</evidence>
<accession>A0A173YLH4</accession>
<evidence type="ECO:0000313" key="2">
    <source>
        <dbReference type="EMBL" id="CUN64952.1"/>
    </source>
</evidence>
<organism evidence="2 3">
    <name type="scientific">Blautia obeum</name>
    <dbReference type="NCBI Taxonomy" id="40520"/>
    <lineage>
        <taxon>Bacteria</taxon>
        <taxon>Bacillati</taxon>
        <taxon>Bacillota</taxon>
        <taxon>Clostridia</taxon>
        <taxon>Lachnospirales</taxon>
        <taxon>Lachnospiraceae</taxon>
        <taxon>Blautia</taxon>
    </lineage>
</organism>
<sequence length="69" mass="8077">MGRFVNPDNSAFQDVLNSKVYVDKTGLLDYINSVIDTTDKFICNSRPRRFEKTITADMITAYYRKPHWV</sequence>
<name>A0A173YLH4_9FIRM</name>